<dbReference type="AlphaFoldDB" id="A0A921DUP5"/>
<evidence type="ECO:0000256" key="6">
    <source>
        <dbReference type="ARBA" id="ARBA00022683"/>
    </source>
</evidence>
<evidence type="ECO:0000256" key="7">
    <source>
        <dbReference type="ARBA" id="ARBA00022777"/>
    </source>
</evidence>
<gene>
    <name evidence="9" type="ORF">K8W17_03565</name>
</gene>
<dbReference type="PANTHER" id="PTHR45008">
    <property type="entry name" value="PTS SYSTEM GLUCOSE-SPECIFIC EIIA COMPONENT"/>
    <property type="match status" value="1"/>
</dbReference>
<dbReference type="EMBL" id="DYXY01000091">
    <property type="protein sequence ID" value="HJE15135.1"/>
    <property type="molecule type" value="Genomic_DNA"/>
</dbReference>
<keyword evidence="3" id="KW-0813">Transport</keyword>
<evidence type="ECO:0000256" key="3">
    <source>
        <dbReference type="ARBA" id="ARBA00022448"/>
    </source>
</evidence>
<dbReference type="PROSITE" id="PS51093">
    <property type="entry name" value="PTS_EIIA_TYPE_1"/>
    <property type="match status" value="1"/>
</dbReference>
<dbReference type="InterPro" id="IPR050890">
    <property type="entry name" value="PTS_EIIA_component"/>
</dbReference>
<evidence type="ECO:0000259" key="8">
    <source>
        <dbReference type="PROSITE" id="PS51093"/>
    </source>
</evidence>
<keyword evidence="6" id="KW-0598">Phosphotransferase system</keyword>
<dbReference type="FunFam" id="2.70.70.10:FF:000001">
    <property type="entry name" value="PTS system glucose-specific IIA component"/>
    <property type="match status" value="1"/>
</dbReference>
<dbReference type="GO" id="GO:0009401">
    <property type="term" value="P:phosphoenolpyruvate-dependent sugar phosphotransferase system"/>
    <property type="evidence" value="ECO:0007669"/>
    <property type="project" value="UniProtKB-KW"/>
</dbReference>
<sequence>MFGLKKKKTTKFEVVAPINGECIPLDKVPDQVFSTKMMGDGFAVIPEENAHQVVAPITGTVVALPDSKHAVGIAADIQGIQVLVHIGLDTVKLQGTGFTPQVKIDQKITAGTPIVTFDPKVMQDAGLNMTTMVIFTDGYKESIDIGSKAMTQVTAGQAILKQA</sequence>
<proteinExistence type="predicted"/>
<dbReference type="PROSITE" id="PS00371">
    <property type="entry name" value="PTS_EIIA_TYPE_1_HIS"/>
    <property type="match status" value="1"/>
</dbReference>
<dbReference type="GO" id="GO:0005737">
    <property type="term" value="C:cytoplasm"/>
    <property type="evidence" value="ECO:0007669"/>
    <property type="project" value="UniProtKB-SubCell"/>
</dbReference>
<dbReference type="InterPro" id="IPR011055">
    <property type="entry name" value="Dup_hybrid_motif"/>
</dbReference>
<dbReference type="Proteomes" id="UP000774947">
    <property type="component" value="Unassembled WGS sequence"/>
</dbReference>
<dbReference type="PANTHER" id="PTHR45008:SF1">
    <property type="entry name" value="PTS SYSTEM GLUCOSE-SPECIFIC EIIA COMPONENT"/>
    <property type="match status" value="1"/>
</dbReference>
<dbReference type="InterPro" id="IPR001127">
    <property type="entry name" value="PTS_EIIA_1_perm"/>
</dbReference>
<feature type="domain" description="PTS EIIA type-1" evidence="8">
    <location>
        <begin position="30"/>
        <end position="137"/>
    </location>
</feature>
<evidence type="ECO:0000256" key="1">
    <source>
        <dbReference type="ARBA" id="ARBA00004496"/>
    </source>
</evidence>
<dbReference type="Gene3D" id="2.70.70.10">
    <property type="entry name" value="Glucose Permease (Domain IIA)"/>
    <property type="match status" value="1"/>
</dbReference>
<keyword evidence="4 9" id="KW-0762">Sugar transport</keyword>
<evidence type="ECO:0000256" key="5">
    <source>
        <dbReference type="ARBA" id="ARBA00022679"/>
    </source>
</evidence>
<evidence type="ECO:0000313" key="10">
    <source>
        <dbReference type="Proteomes" id="UP000774947"/>
    </source>
</evidence>
<evidence type="ECO:0000256" key="4">
    <source>
        <dbReference type="ARBA" id="ARBA00022597"/>
    </source>
</evidence>
<comment type="subcellular location">
    <subcellularLocation>
        <location evidence="2">Cell membrane</location>
        <topology evidence="2">Multi-pass membrane protein</topology>
    </subcellularLocation>
    <subcellularLocation>
        <location evidence="1">Cytoplasm</location>
    </subcellularLocation>
</comment>
<dbReference type="GO" id="GO:0005886">
    <property type="term" value="C:plasma membrane"/>
    <property type="evidence" value="ECO:0007669"/>
    <property type="project" value="UniProtKB-SubCell"/>
</dbReference>
<reference evidence="9" key="1">
    <citation type="journal article" date="2021" name="PeerJ">
        <title>Extensive microbial diversity within the chicken gut microbiome revealed by metagenomics and culture.</title>
        <authorList>
            <person name="Gilroy R."/>
            <person name="Ravi A."/>
            <person name="Getino M."/>
            <person name="Pursley I."/>
            <person name="Horton D.L."/>
            <person name="Alikhan N.F."/>
            <person name="Baker D."/>
            <person name="Gharbi K."/>
            <person name="Hall N."/>
            <person name="Watson M."/>
            <person name="Adriaenssens E.M."/>
            <person name="Foster-Nyarko E."/>
            <person name="Jarju S."/>
            <person name="Secka A."/>
            <person name="Antonio M."/>
            <person name="Oren A."/>
            <person name="Chaudhuri R.R."/>
            <person name="La Ragione R."/>
            <person name="Hildebrand F."/>
            <person name="Pallen M.J."/>
        </authorList>
    </citation>
    <scope>NUCLEOTIDE SEQUENCE</scope>
    <source>
        <strain evidence="9">CHK173-2119</strain>
    </source>
</reference>
<keyword evidence="7" id="KW-0418">Kinase</keyword>
<dbReference type="Pfam" id="PF00358">
    <property type="entry name" value="PTS_EIIA_1"/>
    <property type="match status" value="1"/>
</dbReference>
<evidence type="ECO:0000313" key="9">
    <source>
        <dbReference type="EMBL" id="HJE15135.1"/>
    </source>
</evidence>
<protein>
    <submittedName>
        <fullName evidence="9">PTS glucose transporter subunit IIA</fullName>
    </submittedName>
</protein>
<organism evidence="9 10">
    <name type="scientific">Lapidilactobacillus dextrinicus</name>
    <dbReference type="NCBI Taxonomy" id="51664"/>
    <lineage>
        <taxon>Bacteria</taxon>
        <taxon>Bacillati</taxon>
        <taxon>Bacillota</taxon>
        <taxon>Bacilli</taxon>
        <taxon>Lactobacillales</taxon>
        <taxon>Lactobacillaceae</taxon>
        <taxon>Lapidilactobacillus</taxon>
    </lineage>
</organism>
<evidence type="ECO:0000256" key="2">
    <source>
        <dbReference type="ARBA" id="ARBA00004651"/>
    </source>
</evidence>
<dbReference type="NCBIfam" id="TIGR00830">
    <property type="entry name" value="PTBA"/>
    <property type="match status" value="1"/>
</dbReference>
<dbReference type="SUPFAM" id="SSF51261">
    <property type="entry name" value="Duplicated hybrid motif"/>
    <property type="match status" value="1"/>
</dbReference>
<dbReference type="GO" id="GO:0016301">
    <property type="term" value="F:kinase activity"/>
    <property type="evidence" value="ECO:0007669"/>
    <property type="project" value="UniProtKB-KW"/>
</dbReference>
<accession>A0A921DUP5</accession>
<comment type="caution">
    <text evidence="9">The sequence shown here is derived from an EMBL/GenBank/DDBJ whole genome shotgun (WGS) entry which is preliminary data.</text>
</comment>
<reference evidence="9" key="2">
    <citation type="submission" date="2021-09" db="EMBL/GenBank/DDBJ databases">
        <authorList>
            <person name="Gilroy R."/>
        </authorList>
    </citation>
    <scope>NUCLEOTIDE SEQUENCE</scope>
    <source>
        <strain evidence="9">CHK173-2119</strain>
    </source>
</reference>
<name>A0A921DUP5_9LACO</name>
<keyword evidence="5" id="KW-0808">Transferase</keyword>